<protein>
    <recommendedName>
        <fullName evidence="9">Lipopolysaccharide export system permease protein LptF</fullName>
    </recommendedName>
</protein>
<reference evidence="7 8" key="1">
    <citation type="journal article" date="2016" name="Environ. Microbiol.">
        <title>Genomic resolution of a cold subsurface aquifer community provides metabolic insights for novel microbes adapted to high CO concentrations.</title>
        <authorList>
            <person name="Probst A.J."/>
            <person name="Castelle C.J."/>
            <person name="Singh A."/>
            <person name="Brown C.T."/>
            <person name="Anantharaman K."/>
            <person name="Sharon I."/>
            <person name="Hug L.A."/>
            <person name="Burstein D."/>
            <person name="Emerson J.B."/>
            <person name="Thomas B.C."/>
            <person name="Banfield J.F."/>
        </authorList>
    </citation>
    <scope>NUCLEOTIDE SEQUENCE [LARGE SCALE GENOMIC DNA]</scope>
    <source>
        <strain evidence="7">CG1_02_38_46</strain>
    </source>
</reference>
<proteinExistence type="predicted"/>
<dbReference type="Proteomes" id="UP000182278">
    <property type="component" value="Unassembled WGS sequence"/>
</dbReference>
<comment type="caution">
    <text evidence="7">The sequence shown here is derived from an EMBL/GenBank/DDBJ whole genome shotgun (WGS) entry which is preliminary data.</text>
</comment>
<evidence type="ECO:0000256" key="2">
    <source>
        <dbReference type="ARBA" id="ARBA00022475"/>
    </source>
</evidence>
<evidence type="ECO:0000313" key="8">
    <source>
        <dbReference type="Proteomes" id="UP000182278"/>
    </source>
</evidence>
<feature type="transmembrane region" description="Helical" evidence="6">
    <location>
        <begin position="339"/>
        <end position="358"/>
    </location>
</feature>
<name>A0A1J4SIN4_9BACT</name>
<feature type="transmembrane region" description="Helical" evidence="6">
    <location>
        <begin position="281"/>
        <end position="299"/>
    </location>
</feature>
<keyword evidence="4 6" id="KW-1133">Transmembrane helix</keyword>
<dbReference type="Pfam" id="PF03739">
    <property type="entry name" value="LptF_LptG"/>
    <property type="match status" value="1"/>
</dbReference>
<evidence type="ECO:0000313" key="7">
    <source>
        <dbReference type="EMBL" id="OIN98125.1"/>
    </source>
</evidence>
<evidence type="ECO:0000256" key="5">
    <source>
        <dbReference type="ARBA" id="ARBA00023136"/>
    </source>
</evidence>
<dbReference type="PANTHER" id="PTHR33529:SF6">
    <property type="entry name" value="YJGP_YJGQ FAMILY PERMEASE"/>
    <property type="match status" value="1"/>
</dbReference>
<keyword evidence="5 6" id="KW-0472">Membrane</keyword>
<feature type="transmembrane region" description="Helical" evidence="6">
    <location>
        <begin position="12"/>
        <end position="35"/>
    </location>
</feature>
<dbReference type="PANTHER" id="PTHR33529">
    <property type="entry name" value="SLR0882 PROTEIN-RELATED"/>
    <property type="match status" value="1"/>
</dbReference>
<feature type="transmembrane region" description="Helical" evidence="6">
    <location>
        <begin position="96"/>
        <end position="118"/>
    </location>
</feature>
<comment type="subcellular location">
    <subcellularLocation>
        <location evidence="1">Cell membrane</location>
        <topology evidence="1">Multi-pass membrane protein</topology>
    </subcellularLocation>
</comment>
<accession>A0A1J4SIN4</accession>
<dbReference type="EMBL" id="MNUO01000022">
    <property type="protein sequence ID" value="OIN98125.1"/>
    <property type="molecule type" value="Genomic_DNA"/>
</dbReference>
<dbReference type="GO" id="GO:0015920">
    <property type="term" value="P:lipopolysaccharide transport"/>
    <property type="evidence" value="ECO:0007669"/>
    <property type="project" value="TreeGrafter"/>
</dbReference>
<dbReference type="STRING" id="1817893.AUJ66_01495"/>
<evidence type="ECO:0000256" key="4">
    <source>
        <dbReference type="ARBA" id="ARBA00022989"/>
    </source>
</evidence>
<feature type="transmembrane region" description="Helical" evidence="6">
    <location>
        <begin position="308"/>
        <end position="327"/>
    </location>
</feature>
<evidence type="ECO:0000256" key="6">
    <source>
        <dbReference type="SAM" id="Phobius"/>
    </source>
</evidence>
<dbReference type="AlphaFoldDB" id="A0A1J4SIN4"/>
<evidence type="ECO:0000256" key="3">
    <source>
        <dbReference type="ARBA" id="ARBA00022692"/>
    </source>
</evidence>
<dbReference type="GO" id="GO:0043190">
    <property type="term" value="C:ATP-binding cassette (ABC) transporter complex"/>
    <property type="evidence" value="ECO:0007669"/>
    <property type="project" value="TreeGrafter"/>
</dbReference>
<sequence length="362" mass="40513">MKILKNYIIREYLPPFLFGVLIFTFIFLASKIVYITNMVINKGVGIFPVLKLISYSLPPVLILTIPMGVLLASLLSFGRLASDNEITAIKASGINLTSIISPALLIGFLISLLLFIFYSRVLPVSNYKFFETSYLIAQTRPTLELREHAFNDLGEMRIYINRINAKTSILEDIIISENKPESSKFITAEKGLLLLHPDGVKLTLQLTNGAVHQMETSDKNNYQSLLFNVHNIVINLGGTFNRERERMLEEMSNLEIKKEIDKYKVGKISINPFLVELHRRASLPFACLSFTLLGIPLGLKARHKSKSINFGISVLLIFIYYLLLMGGETMGIRGLASPALALWIPNVALGVVGIILLIKSIK</sequence>
<keyword evidence="2" id="KW-1003">Cell membrane</keyword>
<feature type="transmembrane region" description="Helical" evidence="6">
    <location>
        <begin position="55"/>
        <end position="75"/>
    </location>
</feature>
<gene>
    <name evidence="7" type="ORF">AUJ66_01495</name>
</gene>
<evidence type="ECO:0000256" key="1">
    <source>
        <dbReference type="ARBA" id="ARBA00004651"/>
    </source>
</evidence>
<keyword evidence="3 6" id="KW-0812">Transmembrane</keyword>
<organism evidence="7 8">
    <name type="scientific">Candidatus Desantisbacteria bacterium CG1_02_38_46</name>
    <dbReference type="NCBI Taxonomy" id="1817893"/>
    <lineage>
        <taxon>Bacteria</taxon>
        <taxon>Candidatus Desantisiibacteriota</taxon>
    </lineage>
</organism>
<dbReference type="InterPro" id="IPR005495">
    <property type="entry name" value="LptG/LptF_permease"/>
</dbReference>
<evidence type="ECO:0008006" key="9">
    <source>
        <dbReference type="Google" id="ProtNLM"/>
    </source>
</evidence>